<keyword evidence="5" id="KW-1185">Reference proteome</keyword>
<evidence type="ECO:0000313" key="4">
    <source>
        <dbReference type="EMBL" id="OCL05054.1"/>
    </source>
</evidence>
<accession>A0A8E2JPR0</accession>
<feature type="domain" description="Nephrocystin 3-like N-terminal" evidence="3">
    <location>
        <begin position="258"/>
        <end position="425"/>
    </location>
</feature>
<dbReference type="InterPro" id="IPR054471">
    <property type="entry name" value="GPIID_WHD"/>
</dbReference>
<dbReference type="Proteomes" id="UP000250140">
    <property type="component" value="Unassembled WGS sequence"/>
</dbReference>
<proteinExistence type="predicted"/>
<feature type="domain" description="GPI inositol-deacylase winged helix" evidence="2">
    <location>
        <begin position="531"/>
        <end position="606"/>
    </location>
</feature>
<sequence length="2022" mass="232478">MQTFNDGIRVPKVSVLRESMVRTSSMIRTRLGNSSSIVFDSSPTVEDFLEALANERLRHMPHDGSNWDKVLRWAENIGGHVLIFHEAVHDFMLNSEDATRLIWGSCLSLLQMGPNQVNILTKAFGVFHRMILAMSVFLRQRHLLTATTEIRRELAHAYSDFMQLTCAVNAHYRTKSHGMLRDIIEFEEHFGETITGFYHHLGRISTSMWTMEIESSRFGGHSELDICVIRDFLAPQDRVVRTMTSNQLSSSAHRAEFTCEWFSSHITNFTRNRNKVFLITGGPSSGKTVLSRWIVEKLQGSMEQDPYDVISYFVDTNVKYTTSPLSLIKSLLLQILDRKVGHQKLVLRIQEAIEMSAKGCTALEIEQALWEALDLALANEKVMILIDGLDQISGARIGNPAILDTLHRITSAGNRTHVKAIVLSRPLSKAASQLTQHFSIEDEHISDDIRLFIEHSISSRPQFRAMKEKDRKSIIQKVFEGSKGSFLWANLIFQSVKNEKTVSAILDLLERAPKTVDEALDRRIASLDTRHQETKQILSWVLAAERPLTVKEIRELLEIDLDQCAHSPRFTHVEDDIRHACGSLVAIQDGMVYLRHPSIREHVLSSTSGTNRSSKLVLNIKEAHHDLTVRALAYVKIHLHGDIEPQFKRMGSHEVSDHFAKYSLLEYAARYWTSHFRLSSLYESNGHHKLSSSFKNCLSSSTILALIEGTCLARQYIAVEAEKLQLLSYSVRKSVFGERSAAVLQSLILQVRICQRLQSSHVSEYSYEAWKISRSVCHTTVILACAEAFVQCTLSVKVTTRTEFVIRKEEVLLYLIKTHKHAHGASHELTIRYITMLAELYVSIHEIEKAVVLYRELYEVRIELYGHFHAETIEIYELLISQLKTLSKFEVILELTLEYHEYILRTLTITDERRIKSTMTLVQIYEERKEVEKAEEILVSFWRSITTETSTTTQMREIKIDVTLEYSKFLCRHSRKEESEVVLRGLWIEIESYSEEFRSETTIIKRIQVIAEQFRSLKVYSMARSIFSSLWSYYKKTEQHTSTEAITVATSLAETVTETISSSSSSSVTTTSTEVTETTTLTVEEEQTLREVFESSMTSSSTKISSSTVKTCVALSSSYSKQERWSEACEIYSQTISRVWSSIETRQETVEVTEEFSSEVIEIAMSLAHCRFKMLQIEKAEVIYWNIFQGLLCSHKCDHHFLIKTVKSIIEFFETTYRYERAIKVYQEFYVHLQVSFGKSHAYTIETLYGFGTIATRMSRRTEAETAYYQIFSAYKIEHGCVHSEGVKAALLLCEIYEHDHKWAAAQSVYACLWQTFLKHGQSYKLGAEFVERIYSKYMHILEHKTKTEYSIIRQLAVEYRKTCISFYGSYSELTIKATMHLAEISERREEYHEESMSLYEEVIKHSEKISNTTSTQTALHTVKKRLAQLYSSNTTTVTKAISLYREQFEMHKSQYGYSSTETLTAMKDLVVSYKKQSTTESTTIATQLLRTSVTEICEHETHSEKLIESAKTIANIYIECGYKETAVKVIQEMRIKVIEEVKMTQSISVERKSYVFLAAFAEVITETSSFSSIMAELRTEILLYESYFRATKTQKEFFVIIESGCRLYYYLKESKRSLDVKTIEEELLEVFIKHLSVSQTVKRTIIETFFHICLEEVMNGHYELTVIQRATALVLEHTKHSRFQEAYDLAALIDRFIHLQGGFRTEQNIHTGFKLALYLTGRGTLRCDDVKLNRTMLDLSRIILREALEGSEALDFAFTDLSIELLNDLIGLLGEQQNYEDLERILTKLWSSRIVQKTWSSTIVVWIGRRLIETRFCRKEKQDDAIHLCKDIRYNLTRVWGGLDRTTLEFTALLSELYTATNQHRKAMALHEDVLSQIAYGDDEGLSSHDSAAAAVKHAELLKRTYQREGKWDKGLQTYQDLFIQLDQKFAKERAWTEKAPKGIEKWQAKGADQMGTWSRPSGFEFLVEEKKTEAPKKHQYVLRRASSNFAIRQSYANGSANGKLMESGSMNGNGLMGRPI</sequence>
<dbReference type="OrthoDB" id="2546325at2759"/>
<dbReference type="SUPFAM" id="SSF52540">
    <property type="entry name" value="P-loop containing nucleoside triphosphate hydrolases"/>
    <property type="match status" value="1"/>
</dbReference>
<dbReference type="PANTHER" id="PTHR10039:SF11">
    <property type="entry name" value="NACHT DOMAIN PROTEIN (AFU_ORTHOLOGUE AFUA_1G01490)"/>
    <property type="match status" value="1"/>
</dbReference>
<dbReference type="PANTHER" id="PTHR10039">
    <property type="entry name" value="AMELOGENIN"/>
    <property type="match status" value="1"/>
</dbReference>
<dbReference type="Gene3D" id="3.40.50.300">
    <property type="entry name" value="P-loop containing nucleotide triphosphate hydrolases"/>
    <property type="match status" value="1"/>
</dbReference>
<dbReference type="Gene3D" id="1.25.40.10">
    <property type="entry name" value="Tetratricopeptide repeat domain"/>
    <property type="match status" value="3"/>
</dbReference>
<name>A0A8E2JPR0_9PEZI</name>
<evidence type="ECO:0000259" key="2">
    <source>
        <dbReference type="Pfam" id="PF22939"/>
    </source>
</evidence>
<dbReference type="Pfam" id="PF22939">
    <property type="entry name" value="WHD_GPIID"/>
    <property type="match status" value="1"/>
</dbReference>
<dbReference type="InterPro" id="IPR011990">
    <property type="entry name" value="TPR-like_helical_dom_sf"/>
</dbReference>
<dbReference type="InterPro" id="IPR056884">
    <property type="entry name" value="NPHP3-like_N"/>
</dbReference>
<dbReference type="EMBL" id="KV750385">
    <property type="protein sequence ID" value="OCL05054.1"/>
    <property type="molecule type" value="Genomic_DNA"/>
</dbReference>
<protein>
    <recommendedName>
        <fullName evidence="6">AAA+ ATPase domain-containing protein</fullName>
    </recommendedName>
</protein>
<gene>
    <name evidence="4" type="ORF">AOQ84DRAFT_299643</name>
</gene>
<evidence type="ECO:0000256" key="1">
    <source>
        <dbReference type="ARBA" id="ARBA00022737"/>
    </source>
</evidence>
<evidence type="ECO:0000259" key="3">
    <source>
        <dbReference type="Pfam" id="PF24883"/>
    </source>
</evidence>
<organism evidence="4 5">
    <name type="scientific">Glonium stellatum</name>
    <dbReference type="NCBI Taxonomy" id="574774"/>
    <lineage>
        <taxon>Eukaryota</taxon>
        <taxon>Fungi</taxon>
        <taxon>Dikarya</taxon>
        <taxon>Ascomycota</taxon>
        <taxon>Pezizomycotina</taxon>
        <taxon>Dothideomycetes</taxon>
        <taxon>Pleosporomycetidae</taxon>
        <taxon>Gloniales</taxon>
        <taxon>Gloniaceae</taxon>
        <taxon>Glonium</taxon>
    </lineage>
</organism>
<keyword evidence="1" id="KW-0677">Repeat</keyword>
<reference evidence="4 5" key="1">
    <citation type="journal article" date="2016" name="Nat. Commun.">
        <title>Ectomycorrhizal ecology is imprinted in the genome of the dominant symbiotic fungus Cenococcum geophilum.</title>
        <authorList>
            <consortium name="DOE Joint Genome Institute"/>
            <person name="Peter M."/>
            <person name="Kohler A."/>
            <person name="Ohm R.A."/>
            <person name="Kuo A."/>
            <person name="Krutzmann J."/>
            <person name="Morin E."/>
            <person name="Arend M."/>
            <person name="Barry K.W."/>
            <person name="Binder M."/>
            <person name="Choi C."/>
            <person name="Clum A."/>
            <person name="Copeland A."/>
            <person name="Grisel N."/>
            <person name="Haridas S."/>
            <person name="Kipfer T."/>
            <person name="LaButti K."/>
            <person name="Lindquist E."/>
            <person name="Lipzen A."/>
            <person name="Maire R."/>
            <person name="Meier B."/>
            <person name="Mihaltcheva S."/>
            <person name="Molinier V."/>
            <person name="Murat C."/>
            <person name="Poggeler S."/>
            <person name="Quandt C.A."/>
            <person name="Sperisen C."/>
            <person name="Tritt A."/>
            <person name="Tisserant E."/>
            <person name="Crous P.W."/>
            <person name="Henrissat B."/>
            <person name="Nehls U."/>
            <person name="Egli S."/>
            <person name="Spatafora J.W."/>
            <person name="Grigoriev I.V."/>
            <person name="Martin F.M."/>
        </authorList>
    </citation>
    <scope>NUCLEOTIDE SEQUENCE [LARGE SCALE GENOMIC DNA]</scope>
    <source>
        <strain evidence="4 5">CBS 207.34</strain>
    </source>
</reference>
<dbReference type="Pfam" id="PF24883">
    <property type="entry name" value="NPHP3_N"/>
    <property type="match status" value="1"/>
</dbReference>
<evidence type="ECO:0000313" key="5">
    <source>
        <dbReference type="Proteomes" id="UP000250140"/>
    </source>
</evidence>
<evidence type="ECO:0008006" key="6">
    <source>
        <dbReference type="Google" id="ProtNLM"/>
    </source>
</evidence>
<dbReference type="InterPro" id="IPR027417">
    <property type="entry name" value="P-loop_NTPase"/>
</dbReference>